<gene>
    <name evidence="1" type="ORF">J2S19_003621</name>
</gene>
<dbReference type="EMBL" id="JAUSUD010000020">
    <property type="protein sequence ID" value="MDQ0232311.1"/>
    <property type="molecule type" value="Genomic_DNA"/>
</dbReference>
<evidence type="ECO:0008006" key="3">
    <source>
        <dbReference type="Google" id="ProtNLM"/>
    </source>
</evidence>
<dbReference type="Pfam" id="PF08963">
    <property type="entry name" value="DUF1878"/>
    <property type="match status" value="1"/>
</dbReference>
<reference evidence="1 2" key="1">
    <citation type="submission" date="2023-07" db="EMBL/GenBank/DDBJ databases">
        <title>Genomic Encyclopedia of Type Strains, Phase IV (KMG-IV): sequencing the most valuable type-strain genomes for metagenomic binning, comparative biology and taxonomic classification.</title>
        <authorList>
            <person name="Goeker M."/>
        </authorList>
    </citation>
    <scope>NUCLEOTIDE SEQUENCE [LARGE SCALE GENOMIC DNA]</scope>
    <source>
        <strain evidence="1 2">DSM 29005</strain>
    </source>
</reference>
<dbReference type="InterPro" id="IPR035945">
    <property type="entry name" value="YhaI-like_sf"/>
</dbReference>
<keyword evidence="2" id="KW-1185">Reference proteome</keyword>
<sequence>MESLETRLATLEYYQQLLLEMIDSDKCPFYRLVMERGLTKSEVEGVYRLCDELNEEYEQQKAQGLVIYTDLLTQFAGLLNEKLNVNETVYAMIKQGIYEPLMNEFKHLISD</sequence>
<dbReference type="Proteomes" id="UP001234495">
    <property type="component" value="Unassembled WGS sequence"/>
</dbReference>
<dbReference type="Gene3D" id="1.10.3750.10">
    <property type="entry name" value="YhaI-like"/>
    <property type="match status" value="1"/>
</dbReference>
<comment type="caution">
    <text evidence="1">The sequence shown here is derived from an EMBL/GenBank/DDBJ whole genome shotgun (WGS) entry which is preliminary data.</text>
</comment>
<accession>A0ABT9ZKK3</accession>
<dbReference type="RefSeq" id="WP_307344316.1">
    <property type="nucleotide sequence ID" value="NZ_JAUSUD010000020.1"/>
</dbReference>
<name>A0ABT9ZKK3_9BACI</name>
<proteinExistence type="predicted"/>
<protein>
    <recommendedName>
        <fullName evidence="3">DUF1878 family protein</fullName>
    </recommendedName>
</protein>
<evidence type="ECO:0000313" key="1">
    <source>
        <dbReference type="EMBL" id="MDQ0232311.1"/>
    </source>
</evidence>
<dbReference type="InterPro" id="IPR015058">
    <property type="entry name" value="DUF1878"/>
</dbReference>
<organism evidence="1 2">
    <name type="scientific">Metabacillus malikii</name>
    <dbReference type="NCBI Taxonomy" id="1504265"/>
    <lineage>
        <taxon>Bacteria</taxon>
        <taxon>Bacillati</taxon>
        <taxon>Bacillota</taxon>
        <taxon>Bacilli</taxon>
        <taxon>Bacillales</taxon>
        <taxon>Bacillaceae</taxon>
        <taxon>Metabacillus</taxon>
    </lineage>
</organism>
<dbReference type="SUPFAM" id="SSF109915">
    <property type="entry name" value="Hypothetical protein YhaI"/>
    <property type="match status" value="1"/>
</dbReference>
<evidence type="ECO:0000313" key="2">
    <source>
        <dbReference type="Proteomes" id="UP001234495"/>
    </source>
</evidence>